<dbReference type="Proteomes" id="UP001304814">
    <property type="component" value="Segment"/>
</dbReference>
<name>A0AA96EM23_9CAUD</name>
<keyword evidence="1" id="KW-1133">Transmembrane helix</keyword>
<reference evidence="2 3" key="1">
    <citation type="submission" date="2023-07" db="EMBL/GenBank/DDBJ databases">
        <title>Isolation and characterization of Bacillus cereus bacteriophage DZ1 and its application in foods.</title>
        <authorList>
            <person name="Huang Z."/>
            <person name="Ding Y."/>
            <person name="Wu Q."/>
        </authorList>
    </citation>
    <scope>NUCLEOTIDE SEQUENCE [LARGE SCALE GENOMIC DNA]</scope>
</reference>
<sequence>MGIPEIIAAVKGEYIFAVLFITCLLGVAKWVVAFIKEQKEDSKAREQQLLADNNDREEKIHSIYEKSLQDATKREDKLMKHLDKNTNQLERITDTQVQIQDSLKKLENRVEQIEGWQVGEGNTDSLPKQ</sequence>
<feature type="transmembrane region" description="Helical" evidence="1">
    <location>
        <begin position="14"/>
        <end position="35"/>
    </location>
</feature>
<evidence type="ECO:0000256" key="1">
    <source>
        <dbReference type="SAM" id="Phobius"/>
    </source>
</evidence>
<dbReference type="EMBL" id="OR338916">
    <property type="protein sequence ID" value="WNL49493.1"/>
    <property type="molecule type" value="Genomic_DNA"/>
</dbReference>
<keyword evidence="3" id="KW-1185">Reference proteome</keyword>
<keyword evidence="1" id="KW-0472">Membrane</keyword>
<protein>
    <submittedName>
        <fullName evidence="2">Holin</fullName>
    </submittedName>
</protein>
<evidence type="ECO:0000313" key="2">
    <source>
        <dbReference type="EMBL" id="WNL49493.1"/>
    </source>
</evidence>
<keyword evidence="1" id="KW-0812">Transmembrane</keyword>
<proteinExistence type="predicted"/>
<accession>A0AA96EM23</accession>
<organism evidence="2 3">
    <name type="scientific">Bacillus phage DZ1</name>
    <dbReference type="NCBI Taxonomy" id="3075862"/>
    <lineage>
        <taxon>Viruses</taxon>
        <taxon>Duplodnaviria</taxon>
        <taxon>Heunggongvirae</taxon>
        <taxon>Uroviricota</taxon>
        <taxon>Caudoviricetes</taxon>
        <taxon>Ehrlichviridae</taxon>
        <taxon>Dazunavirus</taxon>
        <taxon>Dazunavirus DZ1</taxon>
    </lineage>
</organism>
<evidence type="ECO:0000313" key="3">
    <source>
        <dbReference type="Proteomes" id="UP001304814"/>
    </source>
</evidence>